<dbReference type="Proteomes" id="UP000784294">
    <property type="component" value="Unassembled WGS sequence"/>
</dbReference>
<gene>
    <name evidence="1" type="ORF">PXEA_LOCUS17046</name>
</gene>
<reference evidence="1" key="1">
    <citation type="submission" date="2018-11" db="EMBL/GenBank/DDBJ databases">
        <authorList>
            <consortium name="Pathogen Informatics"/>
        </authorList>
    </citation>
    <scope>NUCLEOTIDE SEQUENCE</scope>
</reference>
<name>A0A3S5AM59_9PLAT</name>
<evidence type="ECO:0000313" key="1">
    <source>
        <dbReference type="EMBL" id="VEL23606.1"/>
    </source>
</evidence>
<proteinExistence type="predicted"/>
<evidence type="ECO:0000313" key="2">
    <source>
        <dbReference type="Proteomes" id="UP000784294"/>
    </source>
</evidence>
<accession>A0A3S5AM59</accession>
<dbReference type="AlphaFoldDB" id="A0A3S5AM59"/>
<protein>
    <submittedName>
        <fullName evidence="1">Uncharacterized protein</fullName>
    </submittedName>
</protein>
<comment type="caution">
    <text evidence="1">The sequence shown here is derived from an EMBL/GenBank/DDBJ whole genome shotgun (WGS) entry which is preliminary data.</text>
</comment>
<sequence length="121" mass="12957">MADDSQYSLRMCKRRLIGDRYFCDPPQSTLAAGLRSSEASLNTAGETTSLSDETLSEKTHSLFPTISGCADLSELVLNQATQNISATKGFSSVQATQNVSFPYCHTPLEICSLSCGVTSPP</sequence>
<organism evidence="1 2">
    <name type="scientific">Protopolystoma xenopodis</name>
    <dbReference type="NCBI Taxonomy" id="117903"/>
    <lineage>
        <taxon>Eukaryota</taxon>
        <taxon>Metazoa</taxon>
        <taxon>Spiralia</taxon>
        <taxon>Lophotrochozoa</taxon>
        <taxon>Platyhelminthes</taxon>
        <taxon>Monogenea</taxon>
        <taxon>Polyopisthocotylea</taxon>
        <taxon>Polystomatidea</taxon>
        <taxon>Polystomatidae</taxon>
        <taxon>Protopolystoma</taxon>
    </lineage>
</organism>
<dbReference type="OrthoDB" id="5593455at2759"/>
<dbReference type="EMBL" id="CAAALY010062831">
    <property type="protein sequence ID" value="VEL23606.1"/>
    <property type="molecule type" value="Genomic_DNA"/>
</dbReference>
<keyword evidence="2" id="KW-1185">Reference proteome</keyword>